<dbReference type="SUPFAM" id="SSF54427">
    <property type="entry name" value="NTF2-like"/>
    <property type="match status" value="1"/>
</dbReference>
<name>A0ABU2U851_9ACTN</name>
<accession>A0ABU2U851</accession>
<dbReference type="Proteomes" id="UP001183809">
    <property type="component" value="Unassembled WGS sequence"/>
</dbReference>
<keyword evidence="3" id="KW-1185">Reference proteome</keyword>
<comment type="caution">
    <text evidence="2">The sequence shown here is derived from an EMBL/GenBank/DDBJ whole genome shotgun (WGS) entry which is preliminary data.</text>
</comment>
<evidence type="ECO:0000313" key="3">
    <source>
        <dbReference type="Proteomes" id="UP001183809"/>
    </source>
</evidence>
<dbReference type="InterPro" id="IPR037401">
    <property type="entry name" value="SnoaL-like"/>
</dbReference>
<gene>
    <name evidence="2" type="ORF">RM764_40425</name>
</gene>
<dbReference type="EMBL" id="JAVREY010000096">
    <property type="protein sequence ID" value="MDT0469167.1"/>
    <property type="molecule type" value="Genomic_DNA"/>
</dbReference>
<reference evidence="3" key="1">
    <citation type="submission" date="2023-07" db="EMBL/GenBank/DDBJ databases">
        <title>30 novel species of actinomycetes from the DSMZ collection.</title>
        <authorList>
            <person name="Nouioui I."/>
        </authorList>
    </citation>
    <scope>NUCLEOTIDE SEQUENCE [LARGE SCALE GENOMIC DNA]</scope>
    <source>
        <strain evidence="3">DSM 41699</strain>
    </source>
</reference>
<feature type="domain" description="SnoaL-like" evidence="1">
    <location>
        <begin position="16"/>
        <end position="121"/>
    </location>
</feature>
<dbReference type="Gene3D" id="3.10.450.50">
    <property type="match status" value="1"/>
</dbReference>
<evidence type="ECO:0000313" key="2">
    <source>
        <dbReference type="EMBL" id="MDT0469167.1"/>
    </source>
</evidence>
<organism evidence="2 3">
    <name type="scientific">Streptomyces gibsoniae</name>
    <dbReference type="NCBI Taxonomy" id="3075529"/>
    <lineage>
        <taxon>Bacteria</taxon>
        <taxon>Bacillati</taxon>
        <taxon>Actinomycetota</taxon>
        <taxon>Actinomycetes</taxon>
        <taxon>Kitasatosporales</taxon>
        <taxon>Streptomycetaceae</taxon>
        <taxon>Streptomyces</taxon>
    </lineage>
</organism>
<dbReference type="InterPro" id="IPR032710">
    <property type="entry name" value="NTF2-like_dom_sf"/>
</dbReference>
<protein>
    <submittedName>
        <fullName evidence="2">DUF4440 domain-containing protein</fullName>
    </submittedName>
</protein>
<evidence type="ECO:0000259" key="1">
    <source>
        <dbReference type="Pfam" id="PF13474"/>
    </source>
</evidence>
<proteinExistence type="predicted"/>
<dbReference type="RefSeq" id="WP_311700608.1">
    <property type="nucleotide sequence ID" value="NZ_JAVREY010000096.1"/>
</dbReference>
<sequence>MTEPLGSVIPEDPDQQNDLFVRIFNSGDGALYDSMYTVDAISNISGSPLSAEARTTFFKEFLSIGPKINSKVLQTYTTGDTSLLIVDYELDIPEADGQITHMHGTCTDVLVRNADGQWRLAVDRPVPDQEHAA</sequence>
<dbReference type="Pfam" id="PF13474">
    <property type="entry name" value="SnoaL_3"/>
    <property type="match status" value="1"/>
</dbReference>